<evidence type="ECO:0000313" key="9">
    <source>
        <dbReference type="Proteomes" id="UP001208689"/>
    </source>
</evidence>
<keyword evidence="5 6" id="KW-0472">Membrane</keyword>
<name>A0ABY6HRF7_9ARCH</name>
<comment type="subcellular location">
    <subcellularLocation>
        <location evidence="1">Cell membrane</location>
        <topology evidence="1">Multi-pass membrane protein</topology>
    </subcellularLocation>
</comment>
<feature type="transmembrane region" description="Helical" evidence="6">
    <location>
        <begin position="326"/>
        <end position="346"/>
    </location>
</feature>
<dbReference type="InterPro" id="IPR050189">
    <property type="entry name" value="MFS_Efflux_Transporters"/>
</dbReference>
<keyword evidence="4 6" id="KW-1133">Transmembrane helix</keyword>
<dbReference type="SUPFAM" id="SSF103473">
    <property type="entry name" value="MFS general substrate transporter"/>
    <property type="match status" value="1"/>
</dbReference>
<feature type="domain" description="Major facilitator superfamily (MFS) profile" evidence="7">
    <location>
        <begin position="34"/>
        <end position="461"/>
    </location>
</feature>
<evidence type="ECO:0000256" key="1">
    <source>
        <dbReference type="ARBA" id="ARBA00004651"/>
    </source>
</evidence>
<dbReference type="EMBL" id="CP104013">
    <property type="protein sequence ID" value="UYP46091.1"/>
    <property type="molecule type" value="Genomic_DNA"/>
</dbReference>
<feature type="transmembrane region" description="Helical" evidence="6">
    <location>
        <begin position="34"/>
        <end position="59"/>
    </location>
</feature>
<accession>A0ABY6HRF7</accession>
<evidence type="ECO:0000256" key="3">
    <source>
        <dbReference type="ARBA" id="ARBA00022692"/>
    </source>
</evidence>
<feature type="transmembrane region" description="Helical" evidence="6">
    <location>
        <begin position="285"/>
        <end position="305"/>
    </location>
</feature>
<evidence type="ECO:0000256" key="5">
    <source>
        <dbReference type="ARBA" id="ARBA00023136"/>
    </source>
</evidence>
<dbReference type="InterPro" id="IPR036259">
    <property type="entry name" value="MFS_trans_sf"/>
</dbReference>
<dbReference type="InterPro" id="IPR020846">
    <property type="entry name" value="MFS_dom"/>
</dbReference>
<dbReference type="PANTHER" id="PTHR43124">
    <property type="entry name" value="PURINE EFFLUX PUMP PBUE"/>
    <property type="match status" value="1"/>
</dbReference>
<feature type="transmembrane region" description="Helical" evidence="6">
    <location>
        <begin position="255"/>
        <end position="279"/>
    </location>
</feature>
<feature type="transmembrane region" description="Helical" evidence="6">
    <location>
        <begin position="71"/>
        <end position="91"/>
    </location>
</feature>
<sequence length="491" mass="54627">MTTNDSNSDDSLSSESNPLVKTKSKIFKKMWPSFLVQNAFAFTFAVLMINIIIISTIMFPNEPFRAKEFGLMLGISTWIMGISGVLFGAFADRFSRKNLLAIVAFFYGLGYLLNGFVPAGLGMTTYYYFFTCLAVRSFFSGGIFPIVTSYANDATEEDERSQYYGAINASFQIFQIFGSLISAVVLQNNYWREYFWIVGGINMVIGLVVYFKALEPKRGATQNELKEVLQSNNAEYNYVLTKEMVKKTIMAPTNIIAFIEGIFTTILMSIPDFLLLAYVQSPPYNFSPLVITILMLVTGIPGAILGSLTFAKISDRLGKKNISNRLVLITISMVILFGIFLGSFLFPLPYLSIEQGMQLSILFQYPILWAFGGMSFLGKVVITVYNMNQPVVLQKINLPEAQGTVSSANQLLEMIGSGLGPIIAGVLLTIFNNNYQTTAIITMSVGMIGALFWIIGAKYIKKDVKRISNILKQRATELELNKNPNPISELL</sequence>
<reference evidence="8" key="1">
    <citation type="submission" date="2022-09" db="EMBL/GenBank/DDBJ databases">
        <title>Actin cytoskeleton and complex cell architecture in an #Asgard archaeon.</title>
        <authorList>
            <person name="Ponce Toledo R.I."/>
            <person name="Schleper C."/>
            <person name="Rodrigues Oliveira T."/>
            <person name="Wollweber F."/>
            <person name="Xu J."/>
            <person name="Rittmann S."/>
            <person name="Klingl A."/>
            <person name="Pilhofer M."/>
        </authorList>
    </citation>
    <scope>NUCLEOTIDE SEQUENCE</scope>
    <source>
        <strain evidence="8">B-35</strain>
    </source>
</reference>
<dbReference type="Proteomes" id="UP001208689">
    <property type="component" value="Chromosome"/>
</dbReference>
<organism evidence="8 9">
    <name type="scientific">Candidatus Lokiarchaeum ossiferum</name>
    <dbReference type="NCBI Taxonomy" id="2951803"/>
    <lineage>
        <taxon>Archaea</taxon>
        <taxon>Promethearchaeati</taxon>
        <taxon>Promethearchaeota</taxon>
        <taxon>Promethearchaeia</taxon>
        <taxon>Promethearchaeales</taxon>
        <taxon>Promethearchaeaceae</taxon>
        <taxon>Candidatus Lokiarchaeum</taxon>
    </lineage>
</organism>
<dbReference type="PANTHER" id="PTHR43124:SF3">
    <property type="entry name" value="CHLORAMPHENICOL EFFLUX PUMP RV0191"/>
    <property type="match status" value="1"/>
</dbReference>
<evidence type="ECO:0000256" key="4">
    <source>
        <dbReference type="ARBA" id="ARBA00022989"/>
    </source>
</evidence>
<dbReference type="InterPro" id="IPR011701">
    <property type="entry name" value="MFS"/>
</dbReference>
<keyword evidence="3 6" id="KW-0812">Transmembrane</keyword>
<feature type="transmembrane region" description="Helical" evidence="6">
    <location>
        <begin position="437"/>
        <end position="456"/>
    </location>
</feature>
<feature type="transmembrane region" description="Helical" evidence="6">
    <location>
        <begin position="411"/>
        <end position="431"/>
    </location>
</feature>
<gene>
    <name evidence="8" type="ORF">NEF87_002376</name>
</gene>
<evidence type="ECO:0000256" key="6">
    <source>
        <dbReference type="SAM" id="Phobius"/>
    </source>
</evidence>
<feature type="transmembrane region" description="Helical" evidence="6">
    <location>
        <begin position="194"/>
        <end position="211"/>
    </location>
</feature>
<dbReference type="Gene3D" id="1.20.1250.20">
    <property type="entry name" value="MFS general substrate transporter like domains"/>
    <property type="match status" value="1"/>
</dbReference>
<proteinExistence type="predicted"/>
<feature type="transmembrane region" description="Helical" evidence="6">
    <location>
        <begin position="163"/>
        <end position="188"/>
    </location>
</feature>
<dbReference type="PROSITE" id="PS50850">
    <property type="entry name" value="MFS"/>
    <property type="match status" value="1"/>
</dbReference>
<protein>
    <recommendedName>
        <fullName evidence="7">Major facilitator superfamily (MFS) profile domain-containing protein</fullName>
    </recommendedName>
</protein>
<evidence type="ECO:0000256" key="2">
    <source>
        <dbReference type="ARBA" id="ARBA00022475"/>
    </source>
</evidence>
<feature type="transmembrane region" description="Helical" evidence="6">
    <location>
        <begin position="366"/>
        <end position="385"/>
    </location>
</feature>
<evidence type="ECO:0000259" key="7">
    <source>
        <dbReference type="PROSITE" id="PS50850"/>
    </source>
</evidence>
<feature type="transmembrane region" description="Helical" evidence="6">
    <location>
        <begin position="98"/>
        <end position="121"/>
    </location>
</feature>
<keyword evidence="2" id="KW-1003">Cell membrane</keyword>
<keyword evidence="9" id="KW-1185">Reference proteome</keyword>
<dbReference type="Pfam" id="PF07690">
    <property type="entry name" value="MFS_1"/>
    <property type="match status" value="1"/>
</dbReference>
<feature type="transmembrane region" description="Helical" evidence="6">
    <location>
        <begin position="127"/>
        <end position="151"/>
    </location>
</feature>
<evidence type="ECO:0000313" key="8">
    <source>
        <dbReference type="EMBL" id="UYP46091.1"/>
    </source>
</evidence>